<accession>A0ABR7NEF7</accession>
<dbReference type="InterPro" id="IPR013972">
    <property type="entry name" value="YcbB"/>
</dbReference>
<evidence type="ECO:0000256" key="1">
    <source>
        <dbReference type="ARBA" id="ARBA00018672"/>
    </source>
</evidence>
<evidence type="ECO:0000256" key="4">
    <source>
        <dbReference type="PROSITE-ProRule" id="PRU00169"/>
    </source>
</evidence>
<sequence>METLMLIDDDPGIRRMLGLLIREHSLGRVVCELESGEHAVEELLFYRPDVVLIDLLLPVVDGVRIVSQARERGFSGKFIMISQVTDRALISSAYESGIEFFIDKPINRIEAVSVIRNVCASARLERSLGVIQSAVQGLPAVSPAPAARPQNAELEAKIRSMFTEIGILGVSGSEELLWLLRRIAKGPKTNLDTLYRELLEEKNGSCDEASLRALRQRVRRLAQRALSTVAELGSEDYANSVFAEYGSLLFDFREVRQQMRCIRDPREIPGRINTKKFIFGLASRL</sequence>
<dbReference type="EMBL" id="JACRTB010000001">
    <property type="protein sequence ID" value="MBC8574804.1"/>
    <property type="molecule type" value="Genomic_DNA"/>
</dbReference>
<evidence type="ECO:0000256" key="3">
    <source>
        <dbReference type="ARBA" id="ARBA00024867"/>
    </source>
</evidence>
<name>A0ABR7NEF7_9FIRM</name>
<dbReference type="Pfam" id="PF08664">
    <property type="entry name" value="YcbB"/>
    <property type="match status" value="1"/>
</dbReference>
<gene>
    <name evidence="6" type="ORF">H8717_00045</name>
</gene>
<reference evidence="6 7" key="1">
    <citation type="submission" date="2020-08" db="EMBL/GenBank/DDBJ databases">
        <title>Genome public.</title>
        <authorList>
            <person name="Liu C."/>
            <person name="Sun Q."/>
        </authorList>
    </citation>
    <scope>NUCLEOTIDE SEQUENCE [LARGE SCALE GENOMIC DNA]</scope>
    <source>
        <strain evidence="6 7">BX1</strain>
    </source>
</reference>
<proteinExistence type="predicted"/>
<dbReference type="PROSITE" id="PS50110">
    <property type="entry name" value="RESPONSE_REGULATORY"/>
    <property type="match status" value="1"/>
</dbReference>
<keyword evidence="2 4" id="KW-0597">Phosphoprotein</keyword>
<dbReference type="InterPro" id="IPR050595">
    <property type="entry name" value="Bact_response_regulator"/>
</dbReference>
<evidence type="ECO:0000256" key="2">
    <source>
        <dbReference type="ARBA" id="ARBA00022553"/>
    </source>
</evidence>
<feature type="domain" description="Response regulatory" evidence="5">
    <location>
        <begin position="3"/>
        <end position="119"/>
    </location>
</feature>
<evidence type="ECO:0000259" key="5">
    <source>
        <dbReference type="PROSITE" id="PS50110"/>
    </source>
</evidence>
<evidence type="ECO:0000313" key="6">
    <source>
        <dbReference type="EMBL" id="MBC8574804.1"/>
    </source>
</evidence>
<feature type="modified residue" description="4-aspartylphosphate" evidence="4">
    <location>
        <position position="54"/>
    </location>
</feature>
<dbReference type="InterPro" id="IPR011006">
    <property type="entry name" value="CheY-like_superfamily"/>
</dbReference>
<dbReference type="Gene3D" id="3.40.50.2300">
    <property type="match status" value="1"/>
</dbReference>
<dbReference type="PANTHER" id="PTHR44591">
    <property type="entry name" value="STRESS RESPONSE REGULATOR PROTEIN 1"/>
    <property type="match status" value="1"/>
</dbReference>
<keyword evidence="6" id="KW-0238">DNA-binding</keyword>
<keyword evidence="7" id="KW-1185">Reference proteome</keyword>
<comment type="function">
    <text evidence="3">May play the central regulatory role in sporulation. It may be an element of the effector pathway responsible for the activation of sporulation genes in response to nutritional stress. Spo0A may act in concert with spo0H (a sigma factor) to control the expression of some genes that are critical to the sporulation process.</text>
</comment>
<dbReference type="RefSeq" id="WP_262398504.1">
    <property type="nucleotide sequence ID" value="NZ_JACRTB010000001.1"/>
</dbReference>
<organism evidence="6 7">
    <name type="scientific">Yanshouia hominis</name>
    <dbReference type="NCBI Taxonomy" id="2763673"/>
    <lineage>
        <taxon>Bacteria</taxon>
        <taxon>Bacillati</taxon>
        <taxon>Bacillota</taxon>
        <taxon>Clostridia</taxon>
        <taxon>Eubacteriales</taxon>
        <taxon>Oscillospiraceae</taxon>
        <taxon>Yanshouia</taxon>
    </lineage>
</organism>
<dbReference type="SMART" id="SM00448">
    <property type="entry name" value="REC"/>
    <property type="match status" value="1"/>
</dbReference>
<comment type="caution">
    <text evidence="6">The sequence shown here is derived from an EMBL/GenBank/DDBJ whole genome shotgun (WGS) entry which is preliminary data.</text>
</comment>
<evidence type="ECO:0000313" key="7">
    <source>
        <dbReference type="Proteomes" id="UP000658131"/>
    </source>
</evidence>
<dbReference type="InterPro" id="IPR001789">
    <property type="entry name" value="Sig_transdc_resp-reg_receiver"/>
</dbReference>
<dbReference type="SUPFAM" id="SSF52172">
    <property type="entry name" value="CheY-like"/>
    <property type="match status" value="1"/>
</dbReference>
<protein>
    <recommendedName>
        <fullName evidence="1">Stage 0 sporulation protein A homolog</fullName>
    </recommendedName>
</protein>
<dbReference type="Pfam" id="PF00072">
    <property type="entry name" value="Response_reg"/>
    <property type="match status" value="1"/>
</dbReference>
<dbReference type="PANTHER" id="PTHR44591:SF3">
    <property type="entry name" value="RESPONSE REGULATORY DOMAIN-CONTAINING PROTEIN"/>
    <property type="match status" value="1"/>
</dbReference>
<dbReference type="Proteomes" id="UP000658131">
    <property type="component" value="Unassembled WGS sequence"/>
</dbReference>
<dbReference type="GO" id="GO:0003677">
    <property type="term" value="F:DNA binding"/>
    <property type="evidence" value="ECO:0007669"/>
    <property type="project" value="UniProtKB-KW"/>
</dbReference>